<reference evidence="6" key="1">
    <citation type="journal article" date="2020" name="Stud. Mycol.">
        <title>101 Dothideomycetes genomes: a test case for predicting lifestyles and emergence of pathogens.</title>
        <authorList>
            <person name="Haridas S."/>
            <person name="Albert R."/>
            <person name="Binder M."/>
            <person name="Bloem J."/>
            <person name="Labutti K."/>
            <person name="Salamov A."/>
            <person name="Andreopoulos B."/>
            <person name="Baker S."/>
            <person name="Barry K."/>
            <person name="Bills G."/>
            <person name="Bluhm B."/>
            <person name="Cannon C."/>
            <person name="Castanera R."/>
            <person name="Culley D."/>
            <person name="Daum C."/>
            <person name="Ezra D."/>
            <person name="Gonzalez J."/>
            <person name="Henrissat B."/>
            <person name="Kuo A."/>
            <person name="Liang C."/>
            <person name="Lipzen A."/>
            <person name="Lutzoni F."/>
            <person name="Magnuson J."/>
            <person name="Mondo S."/>
            <person name="Nolan M."/>
            <person name="Ohm R."/>
            <person name="Pangilinan J."/>
            <person name="Park H.-J."/>
            <person name="Ramirez L."/>
            <person name="Alfaro M."/>
            <person name="Sun H."/>
            <person name="Tritt A."/>
            <person name="Yoshinaga Y."/>
            <person name="Zwiers L.-H."/>
            <person name="Turgeon B."/>
            <person name="Goodwin S."/>
            <person name="Spatafora J."/>
            <person name="Crous P."/>
            <person name="Grigoriev I."/>
        </authorList>
    </citation>
    <scope>NUCLEOTIDE SEQUENCE</scope>
    <source>
        <strain evidence="6">ATCC 16933</strain>
    </source>
</reference>
<dbReference type="SMART" id="SM00066">
    <property type="entry name" value="GAL4"/>
    <property type="match status" value="1"/>
</dbReference>
<evidence type="ECO:0000313" key="6">
    <source>
        <dbReference type="EMBL" id="KAF2456265.1"/>
    </source>
</evidence>
<dbReference type="GO" id="GO:0003677">
    <property type="term" value="F:DNA binding"/>
    <property type="evidence" value="ECO:0007669"/>
    <property type="project" value="InterPro"/>
</dbReference>
<feature type="compositionally biased region" description="Low complexity" evidence="4">
    <location>
        <begin position="570"/>
        <end position="583"/>
    </location>
</feature>
<dbReference type="OrthoDB" id="2406834at2759"/>
<evidence type="ECO:0000256" key="1">
    <source>
        <dbReference type="ARBA" id="ARBA00004123"/>
    </source>
</evidence>
<keyword evidence="3" id="KW-0539">Nucleus</keyword>
<dbReference type="AlphaFoldDB" id="A0A6A6NWU5"/>
<dbReference type="PROSITE" id="PS50048">
    <property type="entry name" value="ZN2_CY6_FUNGAL_2"/>
    <property type="match status" value="1"/>
</dbReference>
<feature type="region of interest" description="Disordered" evidence="4">
    <location>
        <begin position="570"/>
        <end position="600"/>
    </location>
</feature>
<organism evidence="6 7">
    <name type="scientific">Lineolata rhizophorae</name>
    <dbReference type="NCBI Taxonomy" id="578093"/>
    <lineage>
        <taxon>Eukaryota</taxon>
        <taxon>Fungi</taxon>
        <taxon>Dikarya</taxon>
        <taxon>Ascomycota</taxon>
        <taxon>Pezizomycotina</taxon>
        <taxon>Dothideomycetes</taxon>
        <taxon>Dothideomycetes incertae sedis</taxon>
        <taxon>Lineolatales</taxon>
        <taxon>Lineolataceae</taxon>
        <taxon>Lineolata</taxon>
    </lineage>
</organism>
<gene>
    <name evidence="6" type="ORF">BDY21DRAFT_323425</name>
</gene>
<dbReference type="PANTHER" id="PTHR31001:SF81">
    <property type="entry name" value="ZN(II)2CYS6 TRANSCRIPTION FACTOR"/>
    <property type="match status" value="1"/>
</dbReference>
<dbReference type="Pfam" id="PF04082">
    <property type="entry name" value="Fungal_trans"/>
    <property type="match status" value="1"/>
</dbReference>
<dbReference type="GO" id="GO:0000981">
    <property type="term" value="F:DNA-binding transcription factor activity, RNA polymerase II-specific"/>
    <property type="evidence" value="ECO:0007669"/>
    <property type="project" value="InterPro"/>
</dbReference>
<dbReference type="Pfam" id="PF00172">
    <property type="entry name" value="Zn_clus"/>
    <property type="match status" value="1"/>
</dbReference>
<dbReference type="CDD" id="cd00067">
    <property type="entry name" value="GAL4"/>
    <property type="match status" value="1"/>
</dbReference>
<keyword evidence="7" id="KW-1185">Reference proteome</keyword>
<dbReference type="GO" id="GO:0005634">
    <property type="term" value="C:nucleus"/>
    <property type="evidence" value="ECO:0007669"/>
    <property type="project" value="UniProtKB-SubCell"/>
</dbReference>
<dbReference type="InterPro" id="IPR007219">
    <property type="entry name" value="XnlR_reg_dom"/>
</dbReference>
<comment type="subcellular location">
    <subcellularLocation>
        <location evidence="1">Nucleus</location>
    </subcellularLocation>
</comment>
<dbReference type="Gene3D" id="4.10.240.10">
    <property type="entry name" value="Zn(2)-C6 fungal-type DNA-binding domain"/>
    <property type="match status" value="1"/>
</dbReference>
<dbReference type="EMBL" id="MU001684">
    <property type="protein sequence ID" value="KAF2456265.1"/>
    <property type="molecule type" value="Genomic_DNA"/>
</dbReference>
<evidence type="ECO:0000256" key="2">
    <source>
        <dbReference type="ARBA" id="ARBA00022723"/>
    </source>
</evidence>
<dbReference type="CDD" id="cd12148">
    <property type="entry name" value="fungal_TF_MHR"/>
    <property type="match status" value="1"/>
</dbReference>
<accession>A0A6A6NWU5</accession>
<feature type="domain" description="Zn(2)-C6 fungal-type" evidence="5">
    <location>
        <begin position="45"/>
        <end position="75"/>
    </location>
</feature>
<feature type="compositionally biased region" description="Low complexity" evidence="4">
    <location>
        <begin position="13"/>
        <end position="25"/>
    </location>
</feature>
<dbReference type="InterPro" id="IPR001138">
    <property type="entry name" value="Zn2Cys6_DnaBD"/>
</dbReference>
<feature type="region of interest" description="Disordered" evidence="4">
    <location>
        <begin position="1"/>
        <end position="61"/>
    </location>
</feature>
<dbReference type="SMART" id="SM00906">
    <property type="entry name" value="Fungal_trans"/>
    <property type="match status" value="1"/>
</dbReference>
<evidence type="ECO:0000256" key="4">
    <source>
        <dbReference type="SAM" id="MobiDB-lite"/>
    </source>
</evidence>
<dbReference type="InterPro" id="IPR036864">
    <property type="entry name" value="Zn2-C6_fun-type_DNA-bd_sf"/>
</dbReference>
<dbReference type="GO" id="GO:0008270">
    <property type="term" value="F:zinc ion binding"/>
    <property type="evidence" value="ECO:0007669"/>
    <property type="project" value="InterPro"/>
</dbReference>
<evidence type="ECO:0000313" key="7">
    <source>
        <dbReference type="Proteomes" id="UP000799766"/>
    </source>
</evidence>
<sequence length="651" mass="71626">MSAEPTAHGGGLARAAALSDASQSPPHDPDDPPRKKQKRNKPTLSCDQCVSRKTKCDRSRPKCLACVKRQSECRYSEVANLIAASAENGARSASKARKHGKNESFSRPVPSHPPPQTEIPRPHYRSTSISSTSSSSYLLSMVPHAKHAPPSVFGINNEHPFSNYWTINGGLAEVIGVLPRKEDADMLTAKYFETVDGVYPMINRRAFYSQYCSFWALPDAERQKFDPTTIALHFVVYAMGTQFIQTQSPSQRAQISEFYVSAAHQSLRVSSYLSRTSIRTIQAMVLMCYFLMNDNHAPDAWAFGGILMRQAYAMGLHRDPDIIAPQATPAEKQQRRKVWQAVMFQDTFLTVLLKLPPSANFSDVSVDSLHDEPLYSPPDNSTPSGRYADDPPTPNSTQDRMSISSIAPNPMAGDVVYIRCMWRLANLVQRTFCEPRALNRPLATSTRAKVALLAQYRQLFDSFPPTLTGGDRATVERTAAANPRLARQNLFLRSNYWHCLGVLQADENEAGGVRCDVRGALEACRHALRAFFDLREFLPVDAGVWWVFQHRAFEEALMISGLLASVGPPGSAAAAATTQSPGLGTAGSGKGASKSRAADADADVDPDALYAPASADVRRMLEILERAGSGAPEMQKTRTEVLRKAYENIGW</sequence>
<dbReference type="Proteomes" id="UP000799766">
    <property type="component" value="Unassembled WGS sequence"/>
</dbReference>
<proteinExistence type="predicted"/>
<dbReference type="GO" id="GO:0006351">
    <property type="term" value="P:DNA-templated transcription"/>
    <property type="evidence" value="ECO:0007669"/>
    <property type="project" value="InterPro"/>
</dbReference>
<dbReference type="PANTHER" id="PTHR31001">
    <property type="entry name" value="UNCHARACTERIZED TRANSCRIPTIONAL REGULATORY PROTEIN"/>
    <property type="match status" value="1"/>
</dbReference>
<dbReference type="InterPro" id="IPR050613">
    <property type="entry name" value="Sec_Metabolite_Reg"/>
</dbReference>
<protein>
    <submittedName>
        <fullName evidence="6">Fungal-specific transcription factor domain-containing protein</fullName>
    </submittedName>
</protein>
<feature type="region of interest" description="Disordered" evidence="4">
    <location>
        <begin position="87"/>
        <end position="131"/>
    </location>
</feature>
<evidence type="ECO:0000259" key="5">
    <source>
        <dbReference type="PROSITE" id="PS50048"/>
    </source>
</evidence>
<feature type="region of interest" description="Disordered" evidence="4">
    <location>
        <begin position="372"/>
        <end position="406"/>
    </location>
</feature>
<dbReference type="SUPFAM" id="SSF57701">
    <property type="entry name" value="Zn2/Cys6 DNA-binding domain"/>
    <property type="match status" value="1"/>
</dbReference>
<evidence type="ECO:0000256" key="3">
    <source>
        <dbReference type="ARBA" id="ARBA00023242"/>
    </source>
</evidence>
<name>A0A6A6NWU5_9PEZI</name>
<feature type="compositionally biased region" description="Polar residues" evidence="4">
    <location>
        <begin position="395"/>
        <end position="406"/>
    </location>
</feature>
<keyword evidence="2" id="KW-0479">Metal-binding</keyword>